<proteinExistence type="predicted"/>
<dbReference type="AlphaFoldDB" id="A0A9Q1GG10"/>
<sequence>MFRPLLDTGSIEVRAHDEIPSTSGYKKELLQNPDLHHAFGYPLHQRSSLPNIGFPCSLTTNEMTLYVLGKFERYRKEVVFPPHQLPSDYEELCPDFILAVAEEYAQDCEVPELPQAVFLAMLLNDTMKLGVLRGWMIGVMKSALKELRWSAF</sequence>
<gene>
    <name evidence="1" type="ORF">Cgig2_028486</name>
</gene>
<evidence type="ECO:0000313" key="1">
    <source>
        <dbReference type="EMBL" id="KAJ8419917.1"/>
    </source>
</evidence>
<evidence type="ECO:0000313" key="2">
    <source>
        <dbReference type="Proteomes" id="UP001153076"/>
    </source>
</evidence>
<dbReference type="EMBL" id="JAKOGI010004152">
    <property type="protein sequence ID" value="KAJ8419917.1"/>
    <property type="molecule type" value="Genomic_DNA"/>
</dbReference>
<dbReference type="Proteomes" id="UP001153076">
    <property type="component" value="Unassembled WGS sequence"/>
</dbReference>
<keyword evidence="2" id="KW-1185">Reference proteome</keyword>
<comment type="caution">
    <text evidence="1">The sequence shown here is derived from an EMBL/GenBank/DDBJ whole genome shotgun (WGS) entry which is preliminary data.</text>
</comment>
<accession>A0A9Q1GG10</accession>
<name>A0A9Q1GG10_9CARY</name>
<reference evidence="1" key="1">
    <citation type="submission" date="2022-04" db="EMBL/GenBank/DDBJ databases">
        <title>Carnegiea gigantea Genome sequencing and assembly v2.</title>
        <authorList>
            <person name="Copetti D."/>
            <person name="Sanderson M.J."/>
            <person name="Burquez A."/>
            <person name="Wojciechowski M.F."/>
        </authorList>
    </citation>
    <scope>NUCLEOTIDE SEQUENCE</scope>
    <source>
        <strain evidence="1">SGP5-SGP5p</strain>
        <tissue evidence="1">Aerial part</tissue>
    </source>
</reference>
<protein>
    <submittedName>
        <fullName evidence="1">Uncharacterized protein</fullName>
    </submittedName>
</protein>
<organism evidence="1 2">
    <name type="scientific">Carnegiea gigantea</name>
    <dbReference type="NCBI Taxonomy" id="171969"/>
    <lineage>
        <taxon>Eukaryota</taxon>
        <taxon>Viridiplantae</taxon>
        <taxon>Streptophyta</taxon>
        <taxon>Embryophyta</taxon>
        <taxon>Tracheophyta</taxon>
        <taxon>Spermatophyta</taxon>
        <taxon>Magnoliopsida</taxon>
        <taxon>eudicotyledons</taxon>
        <taxon>Gunneridae</taxon>
        <taxon>Pentapetalae</taxon>
        <taxon>Caryophyllales</taxon>
        <taxon>Cactineae</taxon>
        <taxon>Cactaceae</taxon>
        <taxon>Cactoideae</taxon>
        <taxon>Echinocereeae</taxon>
        <taxon>Carnegiea</taxon>
    </lineage>
</organism>